<evidence type="ECO:0000259" key="5">
    <source>
        <dbReference type="PROSITE" id="PS50943"/>
    </source>
</evidence>
<evidence type="ECO:0000256" key="3">
    <source>
        <dbReference type="ARBA" id="ARBA00023163"/>
    </source>
</evidence>
<proteinExistence type="predicted"/>
<dbReference type="RefSeq" id="WP_109563005.1">
    <property type="nucleotide sequence ID" value="NZ_QGDJ01000001.1"/>
</dbReference>
<dbReference type="SMART" id="SM00354">
    <property type="entry name" value="HTH_LACI"/>
    <property type="match status" value="1"/>
</dbReference>
<feature type="domain" description="HTH lacI-type" evidence="4">
    <location>
        <begin position="7"/>
        <end position="61"/>
    </location>
</feature>
<accession>A0A2Y9BWA3</accession>
<dbReference type="SUPFAM" id="SSF47413">
    <property type="entry name" value="lambda repressor-like DNA-binding domains"/>
    <property type="match status" value="1"/>
</dbReference>
<dbReference type="Gene3D" id="1.10.260.40">
    <property type="entry name" value="lambda repressor-like DNA-binding domains"/>
    <property type="match status" value="1"/>
</dbReference>
<dbReference type="InterPro" id="IPR000843">
    <property type="entry name" value="HTH_LacI"/>
</dbReference>
<dbReference type="InterPro" id="IPR001387">
    <property type="entry name" value="Cro/C1-type_HTH"/>
</dbReference>
<evidence type="ECO:0000313" key="8">
    <source>
        <dbReference type="Proteomes" id="UP000245839"/>
    </source>
</evidence>
<dbReference type="InterPro" id="IPR028082">
    <property type="entry name" value="Peripla_BP_I"/>
</dbReference>
<name>A0A2Y9BWA3_9RHOB</name>
<evidence type="ECO:0000313" key="7">
    <source>
        <dbReference type="EMBL" id="SSA38732.1"/>
    </source>
</evidence>
<dbReference type="GO" id="GO:0003700">
    <property type="term" value="F:DNA-binding transcription factor activity"/>
    <property type="evidence" value="ECO:0007669"/>
    <property type="project" value="TreeGrafter"/>
</dbReference>
<evidence type="ECO:0000313" key="9">
    <source>
        <dbReference type="Proteomes" id="UP000251571"/>
    </source>
</evidence>
<dbReference type="InterPro" id="IPR010982">
    <property type="entry name" value="Lambda_DNA-bd_dom_sf"/>
</dbReference>
<dbReference type="InterPro" id="IPR046335">
    <property type="entry name" value="LacI/GalR-like_sensor"/>
</dbReference>
<gene>
    <name evidence="6" type="ORF">BCF38_101868</name>
    <name evidence="7" type="ORF">SAMN05421539_101868</name>
</gene>
<evidence type="ECO:0000256" key="1">
    <source>
        <dbReference type="ARBA" id="ARBA00023015"/>
    </source>
</evidence>
<dbReference type="CDD" id="cd01392">
    <property type="entry name" value="HTH_LacI"/>
    <property type="match status" value="1"/>
</dbReference>
<evidence type="ECO:0000313" key="6">
    <source>
        <dbReference type="EMBL" id="PWJ22454.1"/>
    </source>
</evidence>
<dbReference type="Proteomes" id="UP000251571">
    <property type="component" value="Unassembled WGS sequence"/>
</dbReference>
<dbReference type="Pfam" id="PF13377">
    <property type="entry name" value="Peripla_BP_3"/>
    <property type="match status" value="1"/>
</dbReference>
<dbReference type="Pfam" id="PF00356">
    <property type="entry name" value="LacI"/>
    <property type="match status" value="1"/>
</dbReference>
<dbReference type="AlphaFoldDB" id="A0A2Y9BWA3"/>
<feature type="domain" description="HTH cro/C1-type" evidence="5">
    <location>
        <begin position="8"/>
        <end position="51"/>
    </location>
</feature>
<dbReference type="PROSITE" id="PS50932">
    <property type="entry name" value="HTH_LACI_2"/>
    <property type="match status" value="1"/>
</dbReference>
<protein>
    <submittedName>
        <fullName evidence="6">DNA-binding LacI/PurR family transcriptional regulator</fullName>
    </submittedName>
    <submittedName>
        <fullName evidence="7">DNA-binding transcriptional regulator, LacI/PurR family</fullName>
    </submittedName>
</protein>
<dbReference type="PANTHER" id="PTHR30146:SF109">
    <property type="entry name" value="HTH-TYPE TRANSCRIPTIONAL REGULATOR GALS"/>
    <property type="match status" value="1"/>
</dbReference>
<dbReference type="EMBL" id="UETC01000001">
    <property type="protein sequence ID" value="SSA38732.1"/>
    <property type="molecule type" value="Genomic_DNA"/>
</dbReference>
<keyword evidence="8" id="KW-1185">Reference proteome</keyword>
<dbReference type="Proteomes" id="UP000245839">
    <property type="component" value="Unassembled WGS sequence"/>
</dbReference>
<dbReference type="OrthoDB" id="9805705at2"/>
<keyword evidence="3" id="KW-0804">Transcription</keyword>
<organism evidence="7 9">
    <name type="scientific">Jannaschia seohaensis</name>
    <dbReference type="NCBI Taxonomy" id="475081"/>
    <lineage>
        <taxon>Bacteria</taxon>
        <taxon>Pseudomonadati</taxon>
        <taxon>Pseudomonadota</taxon>
        <taxon>Alphaproteobacteria</taxon>
        <taxon>Rhodobacterales</taxon>
        <taxon>Roseobacteraceae</taxon>
        <taxon>Jannaschia</taxon>
    </lineage>
</organism>
<dbReference type="PROSITE" id="PS50943">
    <property type="entry name" value="HTH_CROC1"/>
    <property type="match status" value="1"/>
</dbReference>
<dbReference type="SUPFAM" id="SSF53822">
    <property type="entry name" value="Periplasmic binding protein-like I"/>
    <property type="match status" value="1"/>
</dbReference>
<dbReference type="Gene3D" id="3.40.50.2300">
    <property type="match status" value="2"/>
</dbReference>
<keyword evidence="1" id="KW-0805">Transcription regulation</keyword>
<sequence length="343" mass="37096">MKSRRVRTMEEFASQSGISRPTLSKYFQDPGSVRATTRARIEAALEELDYRPNVYAMNQNRRLTKNIGVMVPLLSDPFFSKIARSVERLCVAAGFRPILLSSNGESVQEQDNLQTLLSLKPAGALLAPLGRGSDVASVKAFAAEVPTVLFDSNLEGIGAAFIGSDNVSFVEETVEHLCMTGPPPCFFEMTDAPNPNAGKRRRAYAAAMEWRGLEPSYIRVEGTGWDFERIGYDGAMAAIRDNALPTRSVLCSNDRLAIGFLAAAYASGLRVGPGRGCALRVASMDDHPVAQFTCPALTTAAHNYEAVASQSVETLMSLIESDGAHRTRTETLIPASLVVRDSA</sequence>
<evidence type="ECO:0000256" key="2">
    <source>
        <dbReference type="ARBA" id="ARBA00023125"/>
    </source>
</evidence>
<dbReference type="GO" id="GO:0000976">
    <property type="term" value="F:transcription cis-regulatory region binding"/>
    <property type="evidence" value="ECO:0007669"/>
    <property type="project" value="TreeGrafter"/>
</dbReference>
<keyword evidence="2 7" id="KW-0238">DNA-binding</keyword>
<dbReference type="EMBL" id="QGDJ01000001">
    <property type="protein sequence ID" value="PWJ22454.1"/>
    <property type="molecule type" value="Genomic_DNA"/>
</dbReference>
<reference evidence="6 8" key="2">
    <citation type="submission" date="2018-03" db="EMBL/GenBank/DDBJ databases">
        <title>Genomic Encyclopedia of Archaeal and Bacterial Type Strains, Phase II (KMG-II): from individual species to whole genera.</title>
        <authorList>
            <person name="Goeker M."/>
        </authorList>
    </citation>
    <scope>NUCLEOTIDE SEQUENCE [LARGE SCALE GENOMIC DNA]</scope>
    <source>
        <strain evidence="6 8">DSM 25227</strain>
    </source>
</reference>
<dbReference type="PANTHER" id="PTHR30146">
    <property type="entry name" value="LACI-RELATED TRANSCRIPTIONAL REPRESSOR"/>
    <property type="match status" value="1"/>
</dbReference>
<reference evidence="7 9" key="1">
    <citation type="submission" date="2016-10" db="EMBL/GenBank/DDBJ databases">
        <authorList>
            <person name="Cai Z."/>
        </authorList>
    </citation>
    <scope>NUCLEOTIDE SEQUENCE [LARGE SCALE GENOMIC DNA]</scope>
    <source>
        <strain evidence="7 9">DSM 25227</strain>
    </source>
</reference>
<dbReference type="CDD" id="cd06267">
    <property type="entry name" value="PBP1_LacI_sugar_binding-like"/>
    <property type="match status" value="1"/>
</dbReference>
<evidence type="ECO:0000259" key="4">
    <source>
        <dbReference type="PROSITE" id="PS50932"/>
    </source>
</evidence>